<reference evidence="2" key="1">
    <citation type="submission" date="2016-07" db="EMBL/GenBank/DDBJ databases">
        <authorList>
            <person name="Florea S."/>
            <person name="Webb J.S."/>
            <person name="Jaromczyk J."/>
            <person name="Schardl C.L."/>
        </authorList>
    </citation>
    <scope>NUCLEOTIDE SEQUENCE [LARGE SCALE GENOMIC DNA]</scope>
    <source>
        <strain evidence="2">CY1</strain>
    </source>
</reference>
<organism evidence="1 2">
    <name type="scientific">Paenibacillus ferrarius</name>
    <dbReference type="NCBI Taxonomy" id="1469647"/>
    <lineage>
        <taxon>Bacteria</taxon>
        <taxon>Bacillati</taxon>
        <taxon>Bacillota</taxon>
        <taxon>Bacilli</taxon>
        <taxon>Bacillales</taxon>
        <taxon>Paenibacillaceae</taxon>
        <taxon>Paenibacillus</taxon>
    </lineage>
</organism>
<keyword evidence="2" id="KW-1185">Reference proteome</keyword>
<dbReference type="Proteomes" id="UP000190626">
    <property type="component" value="Unassembled WGS sequence"/>
</dbReference>
<evidence type="ECO:0000313" key="2">
    <source>
        <dbReference type="Proteomes" id="UP000190626"/>
    </source>
</evidence>
<dbReference type="RefSeq" id="WP_079408809.1">
    <property type="nucleotide sequence ID" value="NZ_MBTG01000001.1"/>
</dbReference>
<dbReference type="InterPro" id="IPR056982">
    <property type="entry name" value="Phage_ProQ_C-like"/>
</dbReference>
<sequence>MSKLKIGTKVFLKPINNKARSGNIPVQEYEVKSVARKYFEVWQDERETSALKFYIENNSHVTKYSPDWKLYFTMQEIVYLKKNLRAYLNTGLIRMDGNMRDHLLTWINRILRVHGLRWMI</sequence>
<comment type="caution">
    <text evidence="1">The sequence shown here is derived from an EMBL/GenBank/DDBJ whole genome shotgun (WGS) entry which is preliminary data.</text>
</comment>
<protein>
    <submittedName>
        <fullName evidence="1">Uncharacterized protein</fullName>
    </submittedName>
</protein>
<accession>A0A1V4HS80</accession>
<dbReference type="STRING" id="1469647.BC351_00790"/>
<dbReference type="EMBL" id="MBTG01000001">
    <property type="protein sequence ID" value="OPH61809.1"/>
    <property type="molecule type" value="Genomic_DNA"/>
</dbReference>
<name>A0A1V4HS80_9BACL</name>
<proteinExistence type="predicted"/>
<gene>
    <name evidence="1" type="ORF">BC351_00790</name>
</gene>
<dbReference type="Pfam" id="PF24203">
    <property type="entry name" value="Phage_ProQ_C_like"/>
    <property type="match status" value="1"/>
</dbReference>
<evidence type="ECO:0000313" key="1">
    <source>
        <dbReference type="EMBL" id="OPH61809.1"/>
    </source>
</evidence>
<dbReference type="AlphaFoldDB" id="A0A1V4HS80"/>